<feature type="domain" description="Protein kinase" evidence="3">
    <location>
        <begin position="1"/>
        <end position="282"/>
    </location>
</feature>
<evidence type="ECO:0000259" key="3">
    <source>
        <dbReference type="PROSITE" id="PS50011"/>
    </source>
</evidence>
<evidence type="ECO:0000256" key="1">
    <source>
        <dbReference type="ARBA" id="ARBA00012513"/>
    </source>
</evidence>
<evidence type="ECO:0000256" key="2">
    <source>
        <dbReference type="SAM" id="MobiDB-lite"/>
    </source>
</evidence>
<dbReference type="PANTHER" id="PTHR11909">
    <property type="entry name" value="CASEIN KINASE-RELATED"/>
    <property type="match status" value="1"/>
</dbReference>
<dbReference type="WBParaSite" id="NBR_0000640701-mRNA-1">
    <property type="protein sequence ID" value="NBR_0000640701-mRNA-1"/>
    <property type="gene ID" value="NBR_0000640701"/>
</dbReference>
<reference evidence="4 5" key="2">
    <citation type="submission" date="2018-11" db="EMBL/GenBank/DDBJ databases">
        <authorList>
            <consortium name="Pathogen Informatics"/>
        </authorList>
    </citation>
    <scope>NUCLEOTIDE SEQUENCE [LARGE SCALE GENOMIC DNA]</scope>
</reference>
<dbReference type="InterPro" id="IPR050235">
    <property type="entry name" value="CK1_Ser-Thr_kinase"/>
</dbReference>
<evidence type="ECO:0000313" key="5">
    <source>
        <dbReference type="Proteomes" id="UP000271162"/>
    </source>
</evidence>
<accession>A0A0N4XUL1</accession>
<dbReference type="STRING" id="27835.A0A0N4XUL1"/>
<dbReference type="InterPro" id="IPR000719">
    <property type="entry name" value="Prot_kinase_dom"/>
</dbReference>
<protein>
    <recommendedName>
        <fullName evidence="1">non-specific serine/threonine protein kinase</fullName>
        <ecNumber evidence="1">2.7.11.1</ecNumber>
    </recommendedName>
</protein>
<name>A0A0N4XUL1_NIPBR</name>
<organism evidence="6">
    <name type="scientific">Nippostrongylus brasiliensis</name>
    <name type="common">Rat hookworm</name>
    <dbReference type="NCBI Taxonomy" id="27835"/>
    <lineage>
        <taxon>Eukaryota</taxon>
        <taxon>Metazoa</taxon>
        <taxon>Ecdysozoa</taxon>
        <taxon>Nematoda</taxon>
        <taxon>Chromadorea</taxon>
        <taxon>Rhabditida</taxon>
        <taxon>Rhabditina</taxon>
        <taxon>Rhabditomorpha</taxon>
        <taxon>Strongyloidea</taxon>
        <taxon>Heligmosomidae</taxon>
        <taxon>Nippostrongylus</taxon>
    </lineage>
</organism>
<dbReference type="AlphaFoldDB" id="A0A0N4XUL1"/>
<dbReference type="Gene3D" id="1.10.510.10">
    <property type="entry name" value="Transferase(Phosphotransferase) domain 1"/>
    <property type="match status" value="1"/>
</dbReference>
<dbReference type="GO" id="GO:0005524">
    <property type="term" value="F:ATP binding"/>
    <property type="evidence" value="ECO:0007669"/>
    <property type="project" value="InterPro"/>
</dbReference>
<dbReference type="SMART" id="SM00220">
    <property type="entry name" value="S_TKc"/>
    <property type="match status" value="1"/>
</dbReference>
<dbReference type="SUPFAM" id="SSF56112">
    <property type="entry name" value="Protein kinase-like (PK-like)"/>
    <property type="match status" value="1"/>
</dbReference>
<dbReference type="Proteomes" id="UP000271162">
    <property type="component" value="Unassembled WGS sequence"/>
</dbReference>
<feature type="compositionally biased region" description="Basic and acidic residues" evidence="2">
    <location>
        <begin position="268"/>
        <end position="282"/>
    </location>
</feature>
<feature type="region of interest" description="Disordered" evidence="2">
    <location>
        <begin position="243"/>
        <end position="282"/>
    </location>
</feature>
<sequence>MELKKRNCPFCPTVLDSGRVADLPFIVMNLLDRNLLKLREQIGALKPASVFYIGMESLSALAFLHSLKYVHRDVKPTNFCVGAAAAMARVFMIDYGDTVKLGKKIKYSTPDAYTLPFWSLDAHKRQAAKEKTDMESWFYMMAELLNQGGLPWFKSNSMTEVQKQKEAFWESDKHLGKNTHMNMLQDIIRNSGDSIDHELVRFVLRTAILSSKTVVLEWAPKVKVNILPPKPAVIEKMRAKLQSILKQTPKSSRGQSDKSKEQSSTSKPSKERSKSKEASQTK</sequence>
<keyword evidence="5" id="KW-1185">Reference proteome</keyword>
<proteinExistence type="predicted"/>
<evidence type="ECO:0000313" key="4">
    <source>
        <dbReference type="EMBL" id="VDL69997.1"/>
    </source>
</evidence>
<dbReference type="EC" id="2.7.11.1" evidence="1"/>
<reference evidence="6" key="1">
    <citation type="submission" date="2017-02" db="UniProtKB">
        <authorList>
            <consortium name="WormBaseParasite"/>
        </authorList>
    </citation>
    <scope>IDENTIFICATION</scope>
</reference>
<dbReference type="InterPro" id="IPR011009">
    <property type="entry name" value="Kinase-like_dom_sf"/>
</dbReference>
<feature type="compositionally biased region" description="Polar residues" evidence="2">
    <location>
        <begin position="244"/>
        <end position="254"/>
    </location>
</feature>
<dbReference type="PROSITE" id="PS00108">
    <property type="entry name" value="PROTEIN_KINASE_ST"/>
    <property type="match status" value="1"/>
</dbReference>
<dbReference type="PROSITE" id="PS50011">
    <property type="entry name" value="PROTEIN_KINASE_DOM"/>
    <property type="match status" value="1"/>
</dbReference>
<dbReference type="Pfam" id="PF00069">
    <property type="entry name" value="Pkinase"/>
    <property type="match status" value="1"/>
</dbReference>
<dbReference type="InterPro" id="IPR008271">
    <property type="entry name" value="Ser/Thr_kinase_AS"/>
</dbReference>
<dbReference type="EMBL" id="UYSL01019799">
    <property type="protein sequence ID" value="VDL69997.1"/>
    <property type="molecule type" value="Genomic_DNA"/>
</dbReference>
<gene>
    <name evidence="4" type="ORF">NBR_LOCUS6408</name>
</gene>
<dbReference type="GO" id="GO:0004674">
    <property type="term" value="F:protein serine/threonine kinase activity"/>
    <property type="evidence" value="ECO:0007669"/>
    <property type="project" value="UniProtKB-EC"/>
</dbReference>
<evidence type="ECO:0000313" key="6">
    <source>
        <dbReference type="WBParaSite" id="NBR_0000640701-mRNA-1"/>
    </source>
</evidence>